<protein>
    <submittedName>
        <fullName evidence="2">Uncharacterized protein</fullName>
    </submittedName>
</protein>
<name>A0A0D0D4W1_9AGAM</name>
<gene>
    <name evidence="2" type="ORF">PAXRUDRAFT_832077</name>
</gene>
<dbReference type="AlphaFoldDB" id="A0A0D0D4W1"/>
<evidence type="ECO:0000256" key="1">
    <source>
        <dbReference type="SAM" id="MobiDB-lite"/>
    </source>
</evidence>
<proteinExistence type="predicted"/>
<reference evidence="2 3" key="1">
    <citation type="submission" date="2014-04" db="EMBL/GenBank/DDBJ databases">
        <authorList>
            <consortium name="DOE Joint Genome Institute"/>
            <person name="Kuo A."/>
            <person name="Kohler A."/>
            <person name="Jargeat P."/>
            <person name="Nagy L.G."/>
            <person name="Floudas D."/>
            <person name="Copeland A."/>
            <person name="Barry K.W."/>
            <person name="Cichocki N."/>
            <person name="Veneault-Fourrey C."/>
            <person name="LaButti K."/>
            <person name="Lindquist E.A."/>
            <person name="Lipzen A."/>
            <person name="Lundell T."/>
            <person name="Morin E."/>
            <person name="Murat C."/>
            <person name="Sun H."/>
            <person name="Tunlid A."/>
            <person name="Henrissat B."/>
            <person name="Grigoriev I.V."/>
            <person name="Hibbett D.S."/>
            <person name="Martin F."/>
            <person name="Nordberg H.P."/>
            <person name="Cantor M.N."/>
            <person name="Hua S.X."/>
        </authorList>
    </citation>
    <scope>NUCLEOTIDE SEQUENCE [LARGE SCALE GENOMIC DNA]</scope>
    <source>
        <strain evidence="2 3">Ve08.2h10</strain>
    </source>
</reference>
<dbReference type="InParanoid" id="A0A0D0D4W1"/>
<organism evidence="2 3">
    <name type="scientific">Paxillus rubicundulus Ve08.2h10</name>
    <dbReference type="NCBI Taxonomy" id="930991"/>
    <lineage>
        <taxon>Eukaryota</taxon>
        <taxon>Fungi</taxon>
        <taxon>Dikarya</taxon>
        <taxon>Basidiomycota</taxon>
        <taxon>Agaricomycotina</taxon>
        <taxon>Agaricomycetes</taxon>
        <taxon>Agaricomycetidae</taxon>
        <taxon>Boletales</taxon>
        <taxon>Paxilineae</taxon>
        <taxon>Paxillaceae</taxon>
        <taxon>Paxillus</taxon>
    </lineage>
</organism>
<feature type="compositionally biased region" description="Basic and acidic residues" evidence="1">
    <location>
        <begin position="57"/>
        <end position="66"/>
    </location>
</feature>
<feature type="region of interest" description="Disordered" evidence="1">
    <location>
        <begin position="47"/>
        <end position="66"/>
    </location>
</feature>
<reference evidence="3" key="2">
    <citation type="submission" date="2015-01" db="EMBL/GenBank/DDBJ databases">
        <title>Evolutionary Origins and Diversification of the Mycorrhizal Mutualists.</title>
        <authorList>
            <consortium name="DOE Joint Genome Institute"/>
            <consortium name="Mycorrhizal Genomics Consortium"/>
            <person name="Kohler A."/>
            <person name="Kuo A."/>
            <person name="Nagy L.G."/>
            <person name="Floudas D."/>
            <person name="Copeland A."/>
            <person name="Barry K.W."/>
            <person name="Cichocki N."/>
            <person name="Veneault-Fourrey C."/>
            <person name="LaButti K."/>
            <person name="Lindquist E.A."/>
            <person name="Lipzen A."/>
            <person name="Lundell T."/>
            <person name="Morin E."/>
            <person name="Murat C."/>
            <person name="Riley R."/>
            <person name="Ohm R."/>
            <person name="Sun H."/>
            <person name="Tunlid A."/>
            <person name="Henrissat B."/>
            <person name="Grigoriev I.V."/>
            <person name="Hibbett D.S."/>
            <person name="Martin F."/>
        </authorList>
    </citation>
    <scope>NUCLEOTIDE SEQUENCE [LARGE SCALE GENOMIC DNA]</scope>
    <source>
        <strain evidence="3">Ve08.2h10</strain>
    </source>
</reference>
<sequence>MASWVYVVVAGRAIERCVSLSMQWKSDEELHQSHCYRSHVAFRVDLHDGRSPSSKNMSRDPKNMKM</sequence>
<keyword evidence="3" id="KW-1185">Reference proteome</keyword>
<dbReference type="EMBL" id="KN825596">
    <property type="protein sequence ID" value="KIK83353.1"/>
    <property type="molecule type" value="Genomic_DNA"/>
</dbReference>
<dbReference type="HOGENOM" id="CLU_2831935_0_0_1"/>
<accession>A0A0D0D4W1</accession>
<evidence type="ECO:0000313" key="2">
    <source>
        <dbReference type="EMBL" id="KIK83353.1"/>
    </source>
</evidence>
<dbReference type="Proteomes" id="UP000054538">
    <property type="component" value="Unassembled WGS sequence"/>
</dbReference>
<evidence type="ECO:0000313" key="3">
    <source>
        <dbReference type="Proteomes" id="UP000054538"/>
    </source>
</evidence>